<dbReference type="EMBL" id="JACSPV010000033">
    <property type="protein sequence ID" value="MBD8006590.1"/>
    <property type="molecule type" value="Genomic_DNA"/>
</dbReference>
<dbReference type="Pfam" id="PF13344">
    <property type="entry name" value="Hydrolase_6"/>
    <property type="match status" value="1"/>
</dbReference>
<dbReference type="Gene3D" id="3.40.50.1000">
    <property type="entry name" value="HAD superfamily/HAD-like"/>
    <property type="match status" value="2"/>
</dbReference>
<gene>
    <name evidence="2" type="ORF">H9631_16040</name>
</gene>
<keyword evidence="3" id="KW-1185">Reference proteome</keyword>
<dbReference type="PIRSF" id="PIRSF000915">
    <property type="entry name" value="PGP-type_phosphatase"/>
    <property type="match status" value="1"/>
</dbReference>
<comment type="similarity">
    <text evidence="1">Belongs to the HAD-like hydrolase superfamily. NagD family.</text>
</comment>
<reference evidence="2 3" key="1">
    <citation type="submission" date="2020-08" db="EMBL/GenBank/DDBJ databases">
        <title>A Genomic Blueprint of the Chicken Gut Microbiome.</title>
        <authorList>
            <person name="Gilroy R."/>
            <person name="Ravi A."/>
            <person name="Getino M."/>
            <person name="Pursley I."/>
            <person name="Horton D.L."/>
            <person name="Alikhan N.-F."/>
            <person name="Baker D."/>
            <person name="Gharbi K."/>
            <person name="Hall N."/>
            <person name="Watson M."/>
            <person name="Adriaenssens E.M."/>
            <person name="Foster-Nyarko E."/>
            <person name="Jarju S."/>
            <person name="Secka A."/>
            <person name="Antonio M."/>
            <person name="Oren A."/>
            <person name="Chaudhuri R."/>
            <person name="La Ragione R.M."/>
            <person name="Hildebrand F."/>
            <person name="Pallen M.J."/>
        </authorList>
    </citation>
    <scope>NUCLEOTIDE SEQUENCE [LARGE SCALE GENOMIC DNA]</scope>
    <source>
        <strain evidence="2 3">Sa1BUA2</strain>
    </source>
</reference>
<evidence type="ECO:0000313" key="3">
    <source>
        <dbReference type="Proteomes" id="UP000648182"/>
    </source>
</evidence>
<dbReference type="Proteomes" id="UP000648182">
    <property type="component" value="Unassembled WGS sequence"/>
</dbReference>
<comment type="function">
    <text evidence="1">Catalyzes the dephosphorylation of 2-6 carbon acid sugars in vitro.</text>
</comment>
<dbReference type="PANTHER" id="PTHR19288:SF46">
    <property type="entry name" value="HALOACID DEHALOGENASE-LIKE HYDROLASE DOMAIN-CONTAINING PROTEIN 2"/>
    <property type="match status" value="1"/>
</dbReference>
<proteinExistence type="inferred from homology"/>
<accession>A0ABR8VP98</accession>
<dbReference type="SUPFAM" id="SSF56784">
    <property type="entry name" value="HAD-like"/>
    <property type="match status" value="1"/>
</dbReference>
<evidence type="ECO:0000256" key="1">
    <source>
        <dbReference type="PIRNR" id="PIRNR000915"/>
    </source>
</evidence>
<dbReference type="PANTHER" id="PTHR19288">
    <property type="entry name" value="4-NITROPHENYLPHOSPHATASE-RELATED"/>
    <property type="match status" value="1"/>
</dbReference>
<sequence>MNIDDFEAYCFDLDGTVYLGNNILPGAKETLDLLRMNQKKILFITNSPTQTREGCRKRLEALGVDVSSEEILTGPFISALYFSENFPDALIYVIGEEAIKTEFNHFSLKMTEDPLEATHVIVGLDRSFTYDKLNLAMTAVRNGAKLIVTNPDPTCPVPGGVVSDTYAIARAIEVASGQPIFEVTGKPSAFYGERILKQLNVDRDRCLIVGDRLETDILLGKFSKIRTCLVLSGVARKEDVDQMKIYPDYIIKDLNSLLTSFSRSLPLL</sequence>
<comment type="cofactor">
    <cofactor evidence="1">
        <name>Mg(2+)</name>
        <dbReference type="ChEBI" id="CHEBI:18420"/>
    </cofactor>
</comment>
<comment type="caution">
    <text evidence="2">The sequence shown here is derived from an EMBL/GenBank/DDBJ whole genome shotgun (WGS) entry which is preliminary data.</text>
</comment>
<keyword evidence="2" id="KW-0378">Hydrolase</keyword>
<dbReference type="InterPro" id="IPR006357">
    <property type="entry name" value="HAD-SF_hydro_IIA"/>
</dbReference>
<dbReference type="EC" id="3.1.3.-" evidence="1"/>
<dbReference type="RefSeq" id="WP_191814563.1">
    <property type="nucleotide sequence ID" value="NZ_JACSPV010000033.1"/>
</dbReference>
<keyword evidence="1" id="KW-0479">Metal-binding</keyword>
<protein>
    <recommendedName>
        <fullName evidence="1">Acid sugar phosphatase</fullName>
        <ecNumber evidence="1">3.1.3.-</ecNumber>
    </recommendedName>
</protein>
<dbReference type="InterPro" id="IPR036412">
    <property type="entry name" value="HAD-like_sf"/>
</dbReference>
<keyword evidence="1" id="KW-0460">Magnesium</keyword>
<organism evidence="2 3">
    <name type="scientific">Bacillus norwichensis</name>
    <dbReference type="NCBI Taxonomy" id="2762217"/>
    <lineage>
        <taxon>Bacteria</taxon>
        <taxon>Bacillati</taxon>
        <taxon>Bacillota</taxon>
        <taxon>Bacilli</taxon>
        <taxon>Bacillales</taxon>
        <taxon>Bacillaceae</taxon>
        <taxon>Bacillus</taxon>
    </lineage>
</organism>
<dbReference type="InterPro" id="IPR023214">
    <property type="entry name" value="HAD_sf"/>
</dbReference>
<evidence type="ECO:0000313" key="2">
    <source>
        <dbReference type="EMBL" id="MBD8006590.1"/>
    </source>
</evidence>
<dbReference type="GO" id="GO:0016787">
    <property type="term" value="F:hydrolase activity"/>
    <property type="evidence" value="ECO:0007669"/>
    <property type="project" value="UniProtKB-KW"/>
</dbReference>
<dbReference type="Pfam" id="PF13242">
    <property type="entry name" value="Hydrolase_like"/>
    <property type="match status" value="1"/>
</dbReference>
<name>A0ABR8VP98_9BACI</name>
<dbReference type="NCBIfam" id="TIGR01460">
    <property type="entry name" value="HAD-SF-IIA"/>
    <property type="match status" value="1"/>
</dbReference>